<protein>
    <submittedName>
        <fullName evidence="12">Ovostatin-like isoform X2</fullName>
    </submittedName>
</protein>
<evidence type="ECO:0000256" key="5">
    <source>
        <dbReference type="ARBA" id="ARBA00022729"/>
    </source>
</evidence>
<dbReference type="PANTHER" id="PTHR11412:SF173">
    <property type="entry name" value="OVOSTATIN"/>
    <property type="match status" value="1"/>
</dbReference>
<evidence type="ECO:0000259" key="11">
    <source>
        <dbReference type="SMART" id="SM01361"/>
    </source>
</evidence>
<dbReference type="Proteomes" id="UP001178461">
    <property type="component" value="Chromosome 17"/>
</dbReference>
<keyword evidence="7" id="KW-1015">Disulfide bond</keyword>
<evidence type="ECO:0000256" key="2">
    <source>
        <dbReference type="ARBA" id="ARBA00010952"/>
    </source>
</evidence>
<keyword evidence="13" id="KW-1185">Reference proteome</keyword>
<evidence type="ECO:0000256" key="1">
    <source>
        <dbReference type="ARBA" id="ARBA00004613"/>
    </source>
</evidence>
<dbReference type="GO" id="GO:0004867">
    <property type="term" value="F:serine-type endopeptidase inhibitor activity"/>
    <property type="evidence" value="ECO:0007669"/>
    <property type="project" value="UniProtKB-KW"/>
</dbReference>
<dbReference type="FunFam" id="2.60.40.1930:FF:000001">
    <property type="entry name" value="CD109 isoform 3"/>
    <property type="match status" value="1"/>
</dbReference>
<gene>
    <name evidence="12" type="ORF">PODLI_1B008836</name>
</gene>
<dbReference type="Gene3D" id="2.60.40.1930">
    <property type="match status" value="2"/>
</dbReference>
<dbReference type="InterPro" id="IPR047565">
    <property type="entry name" value="Alpha-macroglob_thiol-ester_cl"/>
</dbReference>
<dbReference type="SMART" id="SM01359">
    <property type="entry name" value="A2M_N_2"/>
    <property type="match status" value="1"/>
</dbReference>
<dbReference type="Pfam" id="PF00207">
    <property type="entry name" value="A2M"/>
    <property type="match status" value="1"/>
</dbReference>
<organism evidence="12 13">
    <name type="scientific">Podarcis lilfordi</name>
    <name type="common">Lilford's wall lizard</name>
    <dbReference type="NCBI Taxonomy" id="74358"/>
    <lineage>
        <taxon>Eukaryota</taxon>
        <taxon>Metazoa</taxon>
        <taxon>Chordata</taxon>
        <taxon>Craniata</taxon>
        <taxon>Vertebrata</taxon>
        <taxon>Euteleostomi</taxon>
        <taxon>Lepidosauria</taxon>
        <taxon>Squamata</taxon>
        <taxon>Bifurcata</taxon>
        <taxon>Unidentata</taxon>
        <taxon>Episquamata</taxon>
        <taxon>Laterata</taxon>
        <taxon>Lacertibaenia</taxon>
        <taxon>Lacertidae</taxon>
        <taxon>Podarcis</taxon>
    </lineage>
</organism>
<keyword evidence="3" id="KW-0964">Secreted</keyword>
<sequence length="1503" mass="168614">MQRAAATEEQREEGNVWQYANLAPHICHGTLEEEVEQVHQSSLKGTGLGPHFHLSHTRAEMGSWIFLVALLAPLSIAAPPDPQYILIVPAVVQSNTTNEACVQLLNLNETVSVDVVLEYNVDRFPLWEGTVDEKHFSQCINFSVPPADSNPLAYIVFSAKGALISFHERRSVAVRNISTLVFVQTDKPVYKPDQKVMFRVVSMDKDFKPVNEMYPAIYIQDPQGNRIAQWLNQTPSFGILQLECVITTGALLGSYQIVVENPPNYNTHHWFTMEEYVLPKFKMDIKTPDRISAFDEEFQVYVSAHYTFGQPVQGTVQIRVCRHRYYDPRCNRDSNGICEAVSAQLDKDGSVSKTISTKAFRLYANMHTQRYFYVSLHAEAVVTEKGTGIQISKSDYISVYQARKTIILENVDPYYRRGIPLTGQMKVNDEDGAPLPNGLIFLEFDGEVVANYTTDNNGSAQFSIPTCHLFEPRYKLRAIYEPDQCTEYGWLETYKPEAVHYVQRYFSRTNSFVKIEPVLRELLCDKQEAISVHYILNKVQNEELPSNVHFYYLIMTNGRIVDGGEQLVSIKAGQYSRFSIPLMIDQKAAPRARLLVYTLHPHGELIADSISFEVEKCFRNKVSLQFSQKEALPASGIGLNLKAAGNSFCALRAVDKSVLLLRPGEDLTPESMYSRLPYRELYGYYFNGLNLEDTPKEPCVELKNTFFDGQFYIPVNVTDDGNVYDVFRNLGLKVFTNSTLQKPVVCQSDFECKKISSDYPEDEPRIMEEGGVAFSAAAGGTSTLRTYFPETFFWQLLWVDSSGKANLSYTVPDTITEWQANAFCMNDNIGFGLSGIASLRAFQPFFVEPAMPYSTIRGEVFLFKGNVFNFQDDCIEIDVKLEESQDFKAEKLSPGNNSVRICANETQSYTWRITPQRLGMVNFSITAEAKGTELSAGRRDTVIKPLLVEPEGIKKEVTQSSLICVKGTPVSETITLNLPSNLVIGSEKASLYVLGDILGTAMKNAENLLPMPYGCAEQNIAMFLSHLYILFYLTDTKQLTEEKKSRIIRNLNAGYQRQMPFRLPDGSFSTFGSREAEGNLWLTTLVYKAFGQSSPAIFVDETILNQALLWISSKQGPDGCFKSDGKIYNQALEDGADQNTILTAYITSSLLESNLKSSYPVVRAGLSCLDAASDGRVRSTFENALLAHTYGLAGNAEKQKHFLDVLMTSATRNGGLLYWKREKRPRVEDFPSFYIRASSLEILMNSYVLLAWLNRPNLSQEDLTIGSQMARWLVRNQNSLGGFSSSQDTPVALLALSRFGNLTFTKDAENTVEISAGGSFKKVFQVTSSNSVLLQQVELPNIPGNYSVEVKGSGCVYIQTPLQYNIIFPTHGSGFALTVRTKNASCASNFLSRFDLELKARYTGERNASNMAIIDIKMLSGFVPVSSSLEQLLGKVMRTETRNDHVFLYLESVSSKEITLTLTLEESHPVSKSKPAAVRMFDYYETDIAAHSEYNTPCHQESA</sequence>
<dbReference type="Gene3D" id="2.20.130.20">
    <property type="match status" value="2"/>
</dbReference>
<dbReference type="Pfam" id="PF07703">
    <property type="entry name" value="A2M_BRD"/>
    <property type="match status" value="1"/>
</dbReference>
<keyword evidence="6" id="KW-0722">Serine protease inhibitor</keyword>
<dbReference type="InterPro" id="IPR013783">
    <property type="entry name" value="Ig-like_fold"/>
</dbReference>
<evidence type="ECO:0000256" key="6">
    <source>
        <dbReference type="ARBA" id="ARBA00022900"/>
    </source>
</evidence>
<dbReference type="Gene3D" id="1.50.10.20">
    <property type="match status" value="1"/>
</dbReference>
<dbReference type="InterPro" id="IPR011626">
    <property type="entry name" value="Alpha-macroglobulin_TED"/>
</dbReference>
<evidence type="ECO:0000256" key="3">
    <source>
        <dbReference type="ARBA" id="ARBA00022525"/>
    </source>
</evidence>
<feature type="domain" description="Alpha-2-macroglobulin" evidence="10">
    <location>
        <begin position="791"/>
        <end position="881"/>
    </location>
</feature>
<dbReference type="InterPro" id="IPR009048">
    <property type="entry name" value="A-macroglobulin_rcpt-bd"/>
</dbReference>
<dbReference type="InterPro" id="IPR002890">
    <property type="entry name" value="MG2"/>
</dbReference>
<evidence type="ECO:0000259" key="10">
    <source>
        <dbReference type="SMART" id="SM01360"/>
    </source>
</evidence>
<proteinExistence type="inferred from homology"/>
<evidence type="ECO:0000256" key="7">
    <source>
        <dbReference type="ARBA" id="ARBA00023157"/>
    </source>
</evidence>
<dbReference type="Pfam" id="PF17789">
    <property type="entry name" value="MG4"/>
    <property type="match status" value="1"/>
</dbReference>
<dbReference type="InterPro" id="IPR014756">
    <property type="entry name" value="Ig_E-set"/>
</dbReference>
<dbReference type="InterPro" id="IPR041555">
    <property type="entry name" value="MG3"/>
</dbReference>
<keyword evidence="8" id="KW-0325">Glycoprotein</keyword>
<keyword evidence="5" id="KW-0732">Signal</keyword>
<dbReference type="Pfam" id="PF01835">
    <property type="entry name" value="MG2"/>
    <property type="match status" value="1"/>
</dbReference>
<evidence type="ECO:0000313" key="13">
    <source>
        <dbReference type="Proteomes" id="UP001178461"/>
    </source>
</evidence>
<dbReference type="Gene3D" id="2.60.120.1540">
    <property type="match status" value="1"/>
</dbReference>
<dbReference type="SMART" id="SM01361">
    <property type="entry name" value="A2M_recep"/>
    <property type="match status" value="1"/>
</dbReference>
<dbReference type="SMART" id="SM01360">
    <property type="entry name" value="A2M"/>
    <property type="match status" value="1"/>
</dbReference>
<dbReference type="InterPro" id="IPR019742">
    <property type="entry name" value="MacrogloblnA2_CS"/>
</dbReference>
<dbReference type="InterPro" id="IPR036595">
    <property type="entry name" value="A-macroglobulin_rcpt-bd_sf"/>
</dbReference>
<evidence type="ECO:0000259" key="9">
    <source>
        <dbReference type="SMART" id="SM01359"/>
    </source>
</evidence>
<dbReference type="SUPFAM" id="SSF48239">
    <property type="entry name" value="Terpenoid cyclases/Protein prenyltransferases"/>
    <property type="match status" value="1"/>
</dbReference>
<dbReference type="Pfam" id="PF17791">
    <property type="entry name" value="MG3"/>
    <property type="match status" value="1"/>
</dbReference>
<feature type="domain" description="Alpha-macroglobulin receptor-binding" evidence="11">
    <location>
        <begin position="1409"/>
        <end position="1494"/>
    </location>
</feature>
<evidence type="ECO:0000256" key="4">
    <source>
        <dbReference type="ARBA" id="ARBA00022690"/>
    </source>
</evidence>
<dbReference type="Gene3D" id="2.60.40.690">
    <property type="entry name" value="Alpha-macroglobulin, receptor-binding domain"/>
    <property type="match status" value="1"/>
</dbReference>
<dbReference type="InterPro" id="IPR001599">
    <property type="entry name" value="Macroglobln_a2"/>
</dbReference>
<dbReference type="PANTHER" id="PTHR11412">
    <property type="entry name" value="MACROGLOBULIN / COMPLEMENT"/>
    <property type="match status" value="1"/>
</dbReference>
<evidence type="ECO:0000313" key="12">
    <source>
        <dbReference type="EMBL" id="CAI5796382.1"/>
    </source>
</evidence>
<dbReference type="EMBL" id="OX395142">
    <property type="protein sequence ID" value="CAI5796382.1"/>
    <property type="molecule type" value="Genomic_DNA"/>
</dbReference>
<comment type="similarity">
    <text evidence="2">Belongs to the protease inhibitor I39 (alpha-2-macroglobulin) family.</text>
</comment>
<dbReference type="InterPro" id="IPR011625">
    <property type="entry name" value="A2M_N_BRD"/>
</dbReference>
<dbReference type="SUPFAM" id="SSF81296">
    <property type="entry name" value="E set domains"/>
    <property type="match status" value="1"/>
</dbReference>
<dbReference type="PROSITE" id="PS00477">
    <property type="entry name" value="ALPHA_2_MACROGLOBULIN"/>
    <property type="match status" value="1"/>
</dbReference>
<evidence type="ECO:0000256" key="8">
    <source>
        <dbReference type="ARBA" id="ARBA00023180"/>
    </source>
</evidence>
<keyword evidence="4" id="KW-0646">Protease inhibitor</keyword>
<dbReference type="GO" id="GO:0005615">
    <property type="term" value="C:extracellular space"/>
    <property type="evidence" value="ECO:0007669"/>
    <property type="project" value="InterPro"/>
</dbReference>
<dbReference type="Pfam" id="PF07677">
    <property type="entry name" value="A2M_recep"/>
    <property type="match status" value="1"/>
</dbReference>
<accession>A0AA35LHI9</accession>
<dbReference type="Gene3D" id="2.60.40.1940">
    <property type="match status" value="1"/>
</dbReference>
<dbReference type="InterPro" id="IPR050473">
    <property type="entry name" value="A2M/Complement_sys"/>
</dbReference>
<name>A0AA35LHI9_9SAUR</name>
<dbReference type="SMART" id="SM01419">
    <property type="entry name" value="Thiol-ester_cl"/>
    <property type="match status" value="1"/>
</dbReference>
<feature type="domain" description="Alpha-2-macroglobulin bait region" evidence="9">
    <location>
        <begin position="513"/>
        <end position="661"/>
    </location>
</feature>
<comment type="subcellular location">
    <subcellularLocation>
        <location evidence="1">Secreted</location>
    </subcellularLocation>
</comment>
<dbReference type="SUPFAM" id="SSF49410">
    <property type="entry name" value="Alpha-macroglobulin receptor domain"/>
    <property type="match status" value="1"/>
</dbReference>
<dbReference type="InterPro" id="IPR040839">
    <property type="entry name" value="MG4"/>
</dbReference>
<dbReference type="Gene3D" id="2.60.40.10">
    <property type="entry name" value="Immunoglobulins"/>
    <property type="match status" value="2"/>
</dbReference>
<dbReference type="InterPro" id="IPR008930">
    <property type="entry name" value="Terpenoid_cyclase/PrenylTrfase"/>
</dbReference>
<dbReference type="Pfam" id="PF07678">
    <property type="entry name" value="TED_complement"/>
    <property type="match status" value="1"/>
</dbReference>
<reference evidence="12" key="1">
    <citation type="submission" date="2022-12" db="EMBL/GenBank/DDBJ databases">
        <authorList>
            <person name="Alioto T."/>
            <person name="Alioto T."/>
            <person name="Gomez Garrido J."/>
        </authorList>
    </citation>
    <scope>NUCLEOTIDE SEQUENCE</scope>
</reference>